<organism evidence="3 4">
    <name type="scientific">Glycomyces buryatensis</name>
    <dbReference type="NCBI Taxonomy" id="2570927"/>
    <lineage>
        <taxon>Bacteria</taxon>
        <taxon>Bacillati</taxon>
        <taxon>Actinomycetota</taxon>
        <taxon>Actinomycetes</taxon>
        <taxon>Glycomycetales</taxon>
        <taxon>Glycomycetaceae</taxon>
        <taxon>Glycomyces</taxon>
    </lineage>
</organism>
<dbReference type="InterPro" id="IPR011009">
    <property type="entry name" value="Kinase-like_dom_sf"/>
</dbReference>
<dbReference type="AlphaFoldDB" id="A0A4S8QM69"/>
<accession>A0A4S8QM69</accession>
<reference evidence="3 4" key="2">
    <citation type="submission" date="2019-05" db="EMBL/GenBank/DDBJ databases">
        <title>Glycomyces buryatensis sp. nov.</title>
        <authorList>
            <person name="Nikitina E."/>
        </authorList>
    </citation>
    <scope>NUCLEOTIDE SEQUENCE [LARGE SCALE GENOMIC DNA]</scope>
    <source>
        <strain evidence="3 4">18</strain>
    </source>
</reference>
<evidence type="ECO:0000259" key="2">
    <source>
        <dbReference type="Pfam" id="PF01636"/>
    </source>
</evidence>
<dbReference type="GO" id="GO:0009088">
    <property type="term" value="P:threonine biosynthetic process"/>
    <property type="evidence" value="ECO:0007669"/>
    <property type="project" value="TreeGrafter"/>
</dbReference>
<dbReference type="InterPro" id="IPR002575">
    <property type="entry name" value="Aminoglycoside_PTrfase"/>
</dbReference>
<feature type="domain" description="Aminoglycoside phosphotransferase" evidence="2">
    <location>
        <begin position="49"/>
        <end position="296"/>
    </location>
</feature>
<comment type="caution">
    <text evidence="3">The sequence shown here is derived from an EMBL/GenBank/DDBJ whole genome shotgun (WGS) entry which is preliminary data.</text>
</comment>
<dbReference type="Pfam" id="PF01636">
    <property type="entry name" value="APH"/>
    <property type="match status" value="1"/>
</dbReference>
<proteinExistence type="inferred from homology"/>
<dbReference type="Proteomes" id="UP000308760">
    <property type="component" value="Unassembled WGS sequence"/>
</dbReference>
<evidence type="ECO:0000313" key="3">
    <source>
        <dbReference type="EMBL" id="THV42509.1"/>
    </source>
</evidence>
<gene>
    <name evidence="3" type="ORF">FAB82_05960</name>
</gene>
<sequence>MAPRLGSIPTDRVGDPLPPNQTDFAALTNAAASAALDAYDLPEPVDLRPIRLLNNAVYSVTTGDGSRFALRVHRPRGRPAQHTLAELTFLDAVHRQLAREGVRVPAPVVTSDGALSVSVELPQDAGTLWHCDLLTWVDGDVRRPGEGLGPSGVRELGRAHAQLHLASESFTPPAGFAVPHWDADALFTERSPYRPGPIDAFLSGEDRTDFDRVAELTAKVFADLGTGSEAFGLVHMDFILGNCHTVRTAHGWSIGVLDFDELGYGHFLYDLAPVMGNLSDYPHLRRLRASYLDGYRSVRPLPIELEAHLPVLMAARHAAQCLWAAGLVHSNGSADVDTADHIAYRMWEVRRCLAMR</sequence>
<evidence type="ECO:0000256" key="1">
    <source>
        <dbReference type="ARBA" id="ARBA00038240"/>
    </source>
</evidence>
<protein>
    <recommendedName>
        <fullName evidence="2">Aminoglycoside phosphotransferase domain-containing protein</fullName>
    </recommendedName>
</protein>
<evidence type="ECO:0000313" key="4">
    <source>
        <dbReference type="Proteomes" id="UP000308760"/>
    </source>
</evidence>
<dbReference type="Gene3D" id="3.90.1200.10">
    <property type="match status" value="1"/>
</dbReference>
<dbReference type="PANTHER" id="PTHR21064:SF6">
    <property type="entry name" value="AMINOGLYCOSIDE PHOSPHOTRANSFERASE DOMAIN-CONTAINING PROTEIN"/>
    <property type="match status" value="1"/>
</dbReference>
<dbReference type="EMBL" id="STGY01000022">
    <property type="protein sequence ID" value="THV42509.1"/>
    <property type="molecule type" value="Genomic_DNA"/>
</dbReference>
<name>A0A4S8QM69_9ACTN</name>
<dbReference type="Gene3D" id="3.30.200.20">
    <property type="entry name" value="Phosphorylase Kinase, domain 1"/>
    <property type="match status" value="1"/>
</dbReference>
<reference evidence="4" key="1">
    <citation type="submission" date="2019-04" db="EMBL/GenBank/DDBJ databases">
        <title>Nocardioides xinjiangensis sp. nov.</title>
        <authorList>
            <person name="Liu S."/>
        </authorList>
    </citation>
    <scope>NUCLEOTIDE SEQUENCE [LARGE SCALE GENOMIC DNA]</scope>
    <source>
        <strain evidence="4">18</strain>
    </source>
</reference>
<dbReference type="GO" id="GO:0004413">
    <property type="term" value="F:homoserine kinase activity"/>
    <property type="evidence" value="ECO:0007669"/>
    <property type="project" value="TreeGrafter"/>
</dbReference>
<dbReference type="PANTHER" id="PTHR21064">
    <property type="entry name" value="AMINOGLYCOSIDE PHOSPHOTRANSFERASE DOMAIN-CONTAINING PROTEIN-RELATED"/>
    <property type="match status" value="1"/>
</dbReference>
<comment type="similarity">
    <text evidence="1">Belongs to the pseudomonas-type ThrB family.</text>
</comment>
<dbReference type="SUPFAM" id="SSF56112">
    <property type="entry name" value="Protein kinase-like (PK-like)"/>
    <property type="match status" value="1"/>
</dbReference>
<keyword evidence="4" id="KW-1185">Reference proteome</keyword>
<dbReference type="OrthoDB" id="241498at2"/>
<dbReference type="InterPro" id="IPR050249">
    <property type="entry name" value="Pseudomonas-type_ThrB"/>
</dbReference>